<keyword evidence="2" id="KW-0808">Transferase</keyword>
<dbReference type="EC" id="2.4.2.30" evidence="2"/>
<name>A0A1S8A778_ROSNE</name>
<dbReference type="GO" id="GO:0003950">
    <property type="term" value="F:NAD+ poly-ADP-ribosyltransferase activity"/>
    <property type="evidence" value="ECO:0007669"/>
    <property type="project" value="UniProtKB-EC"/>
</dbReference>
<dbReference type="InterPro" id="IPR016135">
    <property type="entry name" value="UBQ-conjugating_enzyme/RWD"/>
</dbReference>
<evidence type="ECO:0000313" key="2">
    <source>
        <dbReference type="EMBL" id="GAW25954.1"/>
    </source>
</evidence>
<keyword evidence="3" id="KW-1185">Reference proteome</keyword>
<dbReference type="OrthoDB" id="109543at2759"/>
<dbReference type="InterPro" id="IPR000608">
    <property type="entry name" value="UBC"/>
</dbReference>
<dbReference type="AlphaFoldDB" id="A0A1S8A778"/>
<proteinExistence type="predicted"/>
<dbReference type="STRING" id="77044.A0A1S8A778"/>
<protein>
    <submittedName>
        <fullName evidence="2">Putative ubiquitin conjugating protein</fullName>
        <ecNumber evidence="2">2.4.2.30</ecNumber>
    </submittedName>
</protein>
<reference evidence="2" key="1">
    <citation type="submission" date="2016-03" db="EMBL/GenBank/DDBJ databases">
        <title>Draft genome sequence of Rosellinia necatrix.</title>
        <authorList>
            <person name="Kanematsu S."/>
        </authorList>
    </citation>
    <scope>NUCLEOTIDE SEQUENCE [LARGE SCALE GENOMIC DNA]</scope>
    <source>
        <strain evidence="2">W97</strain>
    </source>
</reference>
<dbReference type="OMA" id="TGWSPAN"/>
<accession>A0A1S8A778</accession>
<sequence length="292" mass="32547">MAEFKQDPRYTAVGPSRTNLFIPKTAFASARQQQGQTFASSAMDIVNGDGSDEEDIEDIMFLTEGDSIENHIIGVTHPSTPRKSLTDFHPGGLNFSELPQLALPSYATKPGQQAIQRELLKLQEIQSTIPLHELGWYLDFERIENMFQWIVQLHSFDLCLPLAQDMQKAGIDSIVLEIRFLRRFPLTPPFVRVIQPRFLAFAQGGGGHVTAGGAMCMELLTNTGWSPANNMESVLLQVRLAICSMDPRPARLARQRGSSGQYSIREAITAYMRAAATHGWEVPLELKETAMQ</sequence>
<dbReference type="PROSITE" id="PS50127">
    <property type="entry name" value="UBC_2"/>
    <property type="match status" value="1"/>
</dbReference>
<evidence type="ECO:0000259" key="1">
    <source>
        <dbReference type="PROSITE" id="PS50127"/>
    </source>
</evidence>
<dbReference type="SUPFAM" id="SSF54495">
    <property type="entry name" value="UBC-like"/>
    <property type="match status" value="1"/>
</dbReference>
<dbReference type="Gene3D" id="3.10.110.10">
    <property type="entry name" value="Ubiquitin Conjugating Enzyme"/>
    <property type="match status" value="1"/>
</dbReference>
<feature type="domain" description="UBC core" evidence="1">
    <location>
        <begin position="113"/>
        <end position="291"/>
    </location>
</feature>
<evidence type="ECO:0000313" key="3">
    <source>
        <dbReference type="Proteomes" id="UP000054516"/>
    </source>
</evidence>
<organism evidence="2">
    <name type="scientific">Rosellinia necatrix</name>
    <name type="common">White root-rot fungus</name>
    <dbReference type="NCBI Taxonomy" id="77044"/>
    <lineage>
        <taxon>Eukaryota</taxon>
        <taxon>Fungi</taxon>
        <taxon>Dikarya</taxon>
        <taxon>Ascomycota</taxon>
        <taxon>Pezizomycotina</taxon>
        <taxon>Sordariomycetes</taxon>
        <taxon>Xylariomycetidae</taxon>
        <taxon>Xylariales</taxon>
        <taxon>Xylariaceae</taxon>
        <taxon>Rosellinia</taxon>
    </lineage>
</organism>
<keyword evidence="2" id="KW-0328">Glycosyltransferase</keyword>
<dbReference type="Proteomes" id="UP000054516">
    <property type="component" value="Unassembled WGS sequence"/>
</dbReference>
<gene>
    <name evidence="2" type="ORF">SAMD00023353_1601780</name>
</gene>
<dbReference type="CDD" id="cd23802">
    <property type="entry name" value="UBCc_UBE2Q"/>
    <property type="match status" value="1"/>
</dbReference>
<dbReference type="EMBL" id="DF977461">
    <property type="protein sequence ID" value="GAW25954.1"/>
    <property type="molecule type" value="Genomic_DNA"/>
</dbReference>
<dbReference type="FunFam" id="3.10.110.10:FF:000107">
    <property type="entry name" value="Ubiquitin conjugating enzyme, putative"/>
    <property type="match status" value="1"/>
</dbReference>